<dbReference type="GO" id="GO:0016020">
    <property type="term" value="C:membrane"/>
    <property type="evidence" value="ECO:0007669"/>
    <property type="project" value="UniProtKB-SubCell"/>
</dbReference>
<organism evidence="19">
    <name type="scientific">Cucumis sativus</name>
    <name type="common">Cucumber</name>
    <dbReference type="NCBI Taxonomy" id="3659"/>
    <lineage>
        <taxon>Eukaryota</taxon>
        <taxon>Viridiplantae</taxon>
        <taxon>Streptophyta</taxon>
        <taxon>Embryophyta</taxon>
        <taxon>Tracheophyta</taxon>
        <taxon>Spermatophyta</taxon>
        <taxon>Magnoliopsida</taxon>
        <taxon>eudicotyledons</taxon>
        <taxon>Gunneridae</taxon>
        <taxon>Pentapetalae</taxon>
        <taxon>rosids</taxon>
        <taxon>fabids</taxon>
        <taxon>Cucurbitales</taxon>
        <taxon>Cucurbitaceae</taxon>
        <taxon>Benincaseae</taxon>
        <taxon>Cucumis</taxon>
    </lineage>
</organism>
<dbReference type="SUPFAM" id="SSF56112">
    <property type="entry name" value="Protein kinase-like (PK-like)"/>
    <property type="match status" value="1"/>
</dbReference>
<evidence type="ECO:0000256" key="13">
    <source>
        <dbReference type="ARBA" id="ARBA00047899"/>
    </source>
</evidence>
<dbReference type="PROSITE" id="PS00108">
    <property type="entry name" value="PROTEIN_KINASE_ST"/>
    <property type="match status" value="1"/>
</dbReference>
<dbReference type="GO" id="GO:0030247">
    <property type="term" value="F:polysaccharide binding"/>
    <property type="evidence" value="ECO:0007669"/>
    <property type="project" value="InterPro"/>
</dbReference>
<dbReference type="FunFam" id="1.10.510.10:FF:000590">
    <property type="entry name" value="PR5-like receptor kinase"/>
    <property type="match status" value="1"/>
</dbReference>
<evidence type="ECO:0000256" key="8">
    <source>
        <dbReference type="ARBA" id="ARBA00022777"/>
    </source>
</evidence>
<protein>
    <recommendedName>
        <fullName evidence="2">non-specific serine/threonine protein kinase</fullName>
        <ecNumber evidence="2">2.7.11.1</ecNumber>
    </recommendedName>
</protein>
<dbReference type="InterPro" id="IPR045874">
    <property type="entry name" value="LRK10/LRL21-25-like"/>
</dbReference>
<evidence type="ECO:0000313" key="19">
    <source>
        <dbReference type="EMBL" id="QKK82668.1"/>
    </source>
</evidence>
<keyword evidence="7 15" id="KW-0547">Nucleotide-binding</keyword>
<evidence type="ECO:0000256" key="6">
    <source>
        <dbReference type="ARBA" id="ARBA00022729"/>
    </source>
</evidence>
<keyword evidence="9 15" id="KW-0067">ATP-binding</keyword>
<feature type="binding site" evidence="15">
    <location>
        <position position="355"/>
    </location>
    <ligand>
        <name>ATP</name>
        <dbReference type="ChEBI" id="CHEBI:30616"/>
    </ligand>
</feature>
<name>A0A6M9BN16_CUCSA</name>
<feature type="chain" id="PRO_5026904548" description="non-specific serine/threonine protein kinase" evidence="17">
    <location>
        <begin position="22"/>
        <end position="634"/>
    </location>
</feature>
<dbReference type="PROSITE" id="PS50011">
    <property type="entry name" value="PROTEIN_KINASE_DOM"/>
    <property type="match status" value="1"/>
</dbReference>
<keyword evidence="12" id="KW-0325">Glycoprotein</keyword>
<evidence type="ECO:0000256" key="10">
    <source>
        <dbReference type="ARBA" id="ARBA00022989"/>
    </source>
</evidence>
<comment type="catalytic activity">
    <reaction evidence="13">
        <text>L-threonyl-[protein] + ATP = O-phospho-L-threonyl-[protein] + ADP + H(+)</text>
        <dbReference type="Rhea" id="RHEA:46608"/>
        <dbReference type="Rhea" id="RHEA-COMP:11060"/>
        <dbReference type="Rhea" id="RHEA-COMP:11605"/>
        <dbReference type="ChEBI" id="CHEBI:15378"/>
        <dbReference type="ChEBI" id="CHEBI:30013"/>
        <dbReference type="ChEBI" id="CHEBI:30616"/>
        <dbReference type="ChEBI" id="CHEBI:61977"/>
        <dbReference type="ChEBI" id="CHEBI:456216"/>
        <dbReference type="EC" id="2.7.11.1"/>
    </reaction>
</comment>
<comment type="catalytic activity">
    <reaction evidence="14">
        <text>L-seryl-[protein] + ATP = O-phospho-L-seryl-[protein] + ADP + H(+)</text>
        <dbReference type="Rhea" id="RHEA:17989"/>
        <dbReference type="Rhea" id="RHEA-COMP:9863"/>
        <dbReference type="Rhea" id="RHEA-COMP:11604"/>
        <dbReference type="ChEBI" id="CHEBI:15378"/>
        <dbReference type="ChEBI" id="CHEBI:29999"/>
        <dbReference type="ChEBI" id="CHEBI:30616"/>
        <dbReference type="ChEBI" id="CHEBI:83421"/>
        <dbReference type="ChEBI" id="CHEBI:456216"/>
        <dbReference type="EC" id="2.7.11.1"/>
    </reaction>
</comment>
<dbReference type="SMR" id="A0A6M9BN16"/>
<dbReference type="AlphaFoldDB" id="A0A6M9BN16"/>
<evidence type="ECO:0000256" key="11">
    <source>
        <dbReference type="ARBA" id="ARBA00023136"/>
    </source>
</evidence>
<dbReference type="InterPro" id="IPR032872">
    <property type="entry name" value="WAK_assoc_C"/>
</dbReference>
<dbReference type="Gene3D" id="1.10.510.10">
    <property type="entry name" value="Transferase(Phosphotransferase) domain 1"/>
    <property type="match status" value="1"/>
</dbReference>
<keyword evidence="5 16" id="KW-0812">Transmembrane</keyword>
<keyword evidence="4" id="KW-0808">Transferase</keyword>
<evidence type="ECO:0000256" key="4">
    <source>
        <dbReference type="ARBA" id="ARBA00022679"/>
    </source>
</evidence>
<dbReference type="GO" id="GO:0005524">
    <property type="term" value="F:ATP binding"/>
    <property type="evidence" value="ECO:0007669"/>
    <property type="project" value="UniProtKB-UniRule"/>
</dbReference>
<keyword evidence="8" id="KW-0418">Kinase</keyword>
<dbReference type="InterPro" id="IPR025287">
    <property type="entry name" value="WAK_GUB"/>
</dbReference>
<dbReference type="GO" id="GO:0004674">
    <property type="term" value="F:protein serine/threonine kinase activity"/>
    <property type="evidence" value="ECO:0007669"/>
    <property type="project" value="UniProtKB-KW"/>
</dbReference>
<evidence type="ECO:0000256" key="15">
    <source>
        <dbReference type="PROSITE-ProRule" id="PRU10141"/>
    </source>
</evidence>
<evidence type="ECO:0000256" key="3">
    <source>
        <dbReference type="ARBA" id="ARBA00022527"/>
    </source>
</evidence>
<feature type="domain" description="Protein kinase" evidence="18">
    <location>
        <begin position="327"/>
        <end position="609"/>
    </location>
</feature>
<dbReference type="Pfam" id="PF14380">
    <property type="entry name" value="WAK_assoc"/>
    <property type="match status" value="1"/>
</dbReference>
<dbReference type="PANTHER" id="PTHR27009">
    <property type="entry name" value="RUST RESISTANCE KINASE LR10-RELATED"/>
    <property type="match status" value="1"/>
</dbReference>
<dbReference type="InterPro" id="IPR000719">
    <property type="entry name" value="Prot_kinase_dom"/>
</dbReference>
<keyword evidence="10 16" id="KW-1133">Transmembrane helix</keyword>
<keyword evidence="3" id="KW-0723">Serine/threonine-protein kinase</keyword>
<evidence type="ECO:0000256" key="2">
    <source>
        <dbReference type="ARBA" id="ARBA00012513"/>
    </source>
</evidence>
<keyword evidence="6 17" id="KW-0732">Signal</keyword>
<evidence type="ECO:0000256" key="5">
    <source>
        <dbReference type="ARBA" id="ARBA00022692"/>
    </source>
</evidence>
<dbReference type="Pfam" id="PF13947">
    <property type="entry name" value="GUB_WAK_bind"/>
    <property type="match status" value="1"/>
</dbReference>
<reference evidence="19" key="1">
    <citation type="submission" date="2019-05" db="EMBL/GenBank/DDBJ databases">
        <title>Analysis of QTL DM4.1 for downy mildew resistance in cucumber reveals multiple subQTL: a novel RLK as candidate gene for the most important subQTL.</title>
        <authorList>
            <person name="Berg J.A."/>
            <person name="Hermans F.W.K."/>
            <person name="Beenders F."/>
            <person name="Lou L."/>
            <person name="Vriezen W.H."/>
            <person name="Visser R.G.F."/>
            <person name="Bai Y."/>
            <person name="Schouten H.J."/>
        </authorList>
    </citation>
    <scope>NUCLEOTIDE SEQUENCE</scope>
</reference>
<proteinExistence type="evidence at transcript level"/>
<feature type="transmembrane region" description="Helical" evidence="16">
    <location>
        <begin position="262"/>
        <end position="285"/>
    </location>
</feature>
<keyword evidence="11 16" id="KW-0472">Membrane</keyword>
<dbReference type="PROSITE" id="PS00107">
    <property type="entry name" value="PROTEIN_KINASE_ATP"/>
    <property type="match status" value="1"/>
</dbReference>
<evidence type="ECO:0000256" key="9">
    <source>
        <dbReference type="ARBA" id="ARBA00022840"/>
    </source>
</evidence>
<evidence type="ECO:0000256" key="17">
    <source>
        <dbReference type="SAM" id="SignalP"/>
    </source>
</evidence>
<sequence>MDSPISSFLLFFAFSLPFVFGTSLDLYSSCSNLFNCGNITNVGFPFWGVGRPPDCGYPALQLACEGNKTTIVIMQIKYQILKYSLQNNSQTLTIARTDYMGTLCPKKFINTTIDYNLFDAIPTYRNITLLYCSSSSVAGQFSCPGYNAGFIQVSPMGSTPCNVSVIVPVSMNFFPSVSDVVNSTEVSKAFDEGFEVRLKEDGGRCRICEQSQGVCGYDLSSNRTTCYCRMGDIDNGACRNLQAGGAPSSPPGDRDGNRNLKVVIGVCVGLGSAIAILFCIMIIYIRRRKRLSTKSSSISNRKKYGIDSIINYGPKRYHYSEIKKMTNSFSTKIGEGGYGIVYQGKLLDGTLVAIKVLKLSKANGEDFINEVMSISRTSHVNIVGLLGFCYTSRKAALIYEFMANGSLDRFMSRSHNHEMKMLHRIVTGVARGLEYLHCGCSTRIVHFDIKPQNILLDEDSNPKISDFGLAKLCKRKVSAISMLGTRGTAGFIAPEVFSPAFGIVSYKSDVYSYGMLVLDLVLGGIRNNPNHSRLLSDDDSEMYFPNWVFKNIEMGKSIRMRQSLMEEEEEEMEKKMTMIGLWCIQTSPIDRPTMSRVLEMLEGSIHSLQMPPRPLLVAPNMATQQSTSESLSYI</sequence>
<dbReference type="InterPro" id="IPR017441">
    <property type="entry name" value="Protein_kinase_ATP_BS"/>
</dbReference>
<evidence type="ECO:0000256" key="14">
    <source>
        <dbReference type="ARBA" id="ARBA00048679"/>
    </source>
</evidence>
<feature type="signal peptide" evidence="17">
    <location>
        <begin position="1"/>
        <end position="21"/>
    </location>
</feature>
<dbReference type="InterPro" id="IPR011009">
    <property type="entry name" value="Kinase-like_dom_sf"/>
</dbReference>
<dbReference type="EMBL" id="MK936607">
    <property type="protein sequence ID" value="QKK82668.1"/>
    <property type="molecule type" value="mRNA"/>
</dbReference>
<evidence type="ECO:0000256" key="1">
    <source>
        <dbReference type="ARBA" id="ARBA00004479"/>
    </source>
</evidence>
<evidence type="ECO:0000256" key="7">
    <source>
        <dbReference type="ARBA" id="ARBA00022741"/>
    </source>
</evidence>
<dbReference type="Gene3D" id="3.30.200.20">
    <property type="entry name" value="Phosphorylase Kinase, domain 1"/>
    <property type="match status" value="1"/>
</dbReference>
<dbReference type="SMART" id="SM00220">
    <property type="entry name" value="S_TKc"/>
    <property type="match status" value="1"/>
</dbReference>
<dbReference type="Pfam" id="PF00069">
    <property type="entry name" value="Pkinase"/>
    <property type="match status" value="1"/>
</dbReference>
<dbReference type="InterPro" id="IPR008271">
    <property type="entry name" value="Ser/Thr_kinase_AS"/>
</dbReference>
<evidence type="ECO:0000256" key="12">
    <source>
        <dbReference type="ARBA" id="ARBA00023180"/>
    </source>
</evidence>
<evidence type="ECO:0000259" key="18">
    <source>
        <dbReference type="PROSITE" id="PS50011"/>
    </source>
</evidence>
<accession>A0A6M9BN16</accession>
<dbReference type="EC" id="2.7.11.1" evidence="2"/>
<comment type="subcellular location">
    <subcellularLocation>
        <location evidence="1">Membrane</location>
        <topology evidence="1">Single-pass type I membrane protein</topology>
    </subcellularLocation>
</comment>
<evidence type="ECO:0000256" key="16">
    <source>
        <dbReference type="SAM" id="Phobius"/>
    </source>
</evidence>